<keyword evidence="2" id="KW-1185">Reference proteome</keyword>
<evidence type="ECO:0000313" key="1">
    <source>
        <dbReference type="EMBL" id="VVD31030.1"/>
    </source>
</evidence>
<keyword evidence="1" id="KW-0614">Plasmid</keyword>
<organism evidence="1 2">
    <name type="scientific">Paraburkholderia dioscoreae</name>
    <dbReference type="NCBI Taxonomy" id="2604047"/>
    <lineage>
        <taxon>Bacteria</taxon>
        <taxon>Pseudomonadati</taxon>
        <taxon>Pseudomonadota</taxon>
        <taxon>Betaproteobacteria</taxon>
        <taxon>Burkholderiales</taxon>
        <taxon>Burkholderiaceae</taxon>
        <taxon>Paraburkholderia</taxon>
    </lineage>
</organism>
<dbReference type="KEGG" id="pdio:PDMSB3_0194.2"/>
<geneLocation type="plasmid" evidence="1 2">
    <name>pI</name>
</geneLocation>
<accession>A0A5Q4ZQS9</accession>
<sequence length="68" mass="7721">MSIVHYSIAYYGLDRHGLPYVMVSDEWREVGGRRSGAMAREFIDCDSIEHAQQVALSQSCHLIHELKG</sequence>
<evidence type="ECO:0000313" key="2">
    <source>
        <dbReference type="Proteomes" id="UP000325811"/>
    </source>
</evidence>
<dbReference type="AlphaFoldDB" id="A0A5Q4ZQS9"/>
<dbReference type="RefSeq" id="WP_165190000.1">
    <property type="nucleotide sequence ID" value="NZ_LR699555.1"/>
</dbReference>
<name>A0A5Q4ZQS9_9BURK</name>
<protein>
    <submittedName>
        <fullName evidence="1">Uncharacterized protein</fullName>
    </submittedName>
</protein>
<dbReference type="EMBL" id="LR699555">
    <property type="protein sequence ID" value="VVD31030.1"/>
    <property type="molecule type" value="Genomic_DNA"/>
</dbReference>
<reference evidence="1 2" key="1">
    <citation type="submission" date="2019-08" db="EMBL/GenBank/DDBJ databases">
        <authorList>
            <person name="Herpell B J."/>
        </authorList>
    </citation>
    <scope>NUCLEOTIDE SEQUENCE [LARGE SCALE GENOMIC DNA]</scope>
    <source>
        <strain evidence="2">Msb3</strain>
        <plasmid evidence="1 2">pI</plasmid>
    </source>
</reference>
<proteinExistence type="predicted"/>
<dbReference type="Proteomes" id="UP000325811">
    <property type="component" value="Plasmid pI"/>
</dbReference>
<gene>
    <name evidence="1" type="ORF">PDMSB3_0194</name>
</gene>